<reference evidence="12" key="1">
    <citation type="journal article" date="2010" name="Science">
        <title>The genome of the Western clawed frog Xenopus tropicalis.</title>
        <authorList>
            <person name="Hellsten U."/>
            <person name="Harland R.M."/>
            <person name="Gilchrist M.J."/>
            <person name="Hendrix D."/>
            <person name="Jurka J."/>
            <person name="Kapitonov V."/>
            <person name="Ovcharenko I."/>
            <person name="Putnam N.H."/>
            <person name="Shu S."/>
            <person name="Taher L."/>
            <person name="Blitz I.L."/>
            <person name="Blumberg B."/>
            <person name="Dichmann D.S."/>
            <person name="Dubchak I."/>
            <person name="Amaya E."/>
            <person name="Detter J.C."/>
            <person name="Fletcher R."/>
            <person name="Gerhard D.S."/>
            <person name="Goodstein D."/>
            <person name="Graves T."/>
            <person name="Grigoriev I.V."/>
            <person name="Grimwood J."/>
            <person name="Kawashima T."/>
            <person name="Lindquist E."/>
            <person name="Lucas S.M."/>
            <person name="Mead P.E."/>
            <person name="Mitros T."/>
            <person name="Ogino H."/>
            <person name="Ohta Y."/>
            <person name="Poliakov A.V."/>
            <person name="Pollet N."/>
            <person name="Robert J."/>
            <person name="Salamov A."/>
            <person name="Sater A.K."/>
            <person name="Schmutz J."/>
            <person name="Terry A."/>
            <person name="Vize P.D."/>
            <person name="Warren W.C."/>
            <person name="Wells D."/>
            <person name="Wills A."/>
            <person name="Wilson R.K."/>
            <person name="Zimmerman L.B."/>
            <person name="Zorn A.M."/>
            <person name="Grainger R."/>
            <person name="Grammer T."/>
            <person name="Khokha M.K."/>
            <person name="Richardson P.M."/>
            <person name="Rokhsar D.S."/>
        </authorList>
    </citation>
    <scope>NUCLEOTIDE SEQUENCE [LARGE SCALE GENOMIC DNA]</scope>
    <source>
        <strain evidence="12">Nigerian</strain>
    </source>
</reference>
<name>F6RGN3_XENTR</name>
<feature type="repeat" description="Filamin" evidence="9">
    <location>
        <begin position="374"/>
        <end position="472"/>
    </location>
</feature>
<keyword evidence="7" id="KW-0009">Actin-binding</keyword>
<dbReference type="SMART" id="SM00033">
    <property type="entry name" value="CH"/>
    <property type="match status" value="2"/>
</dbReference>
<dbReference type="FunFam" id="2.60.40.10:FF:000140">
    <property type="entry name" value="FiLamiN (Actin binding protein) homolog"/>
    <property type="match status" value="1"/>
</dbReference>
<keyword evidence="5" id="KW-0677">Repeat</keyword>
<feature type="repeat" description="Filamin" evidence="9">
    <location>
        <begin position="1370"/>
        <end position="1462"/>
    </location>
</feature>
<dbReference type="FunFam" id="1.10.418.10:FF:000008">
    <property type="entry name" value="Filamin-B isoform C"/>
    <property type="match status" value="1"/>
</dbReference>
<dbReference type="FunFam" id="2.60.40.10:FF:000102">
    <property type="entry name" value="filamin-B isoform X2"/>
    <property type="match status" value="1"/>
</dbReference>
<dbReference type="InterPro" id="IPR014756">
    <property type="entry name" value="Ig_E-set"/>
</dbReference>
<dbReference type="FunFam" id="2.60.40.10:FF:000157">
    <property type="entry name" value="filamin-C isoform X1"/>
    <property type="match status" value="1"/>
</dbReference>
<evidence type="ECO:0000259" key="11">
    <source>
        <dbReference type="PROSITE" id="PS50021"/>
    </source>
</evidence>
<feature type="repeat" description="Filamin" evidence="9">
    <location>
        <begin position="2150"/>
        <end position="2250"/>
    </location>
</feature>
<feature type="repeat" description="Filamin" evidence="9">
    <location>
        <begin position="2572"/>
        <end position="2666"/>
    </location>
</feature>
<feature type="repeat" description="Filamin" evidence="9">
    <location>
        <begin position="1656"/>
        <end position="1752"/>
    </location>
</feature>
<evidence type="ECO:0000313" key="12">
    <source>
        <dbReference type="Ensembl" id="ENSXETP00000049555"/>
    </source>
</evidence>
<keyword evidence="3" id="KW-0963">Cytoplasm</keyword>
<dbReference type="GO" id="GO:0030036">
    <property type="term" value="P:actin cytoskeleton organization"/>
    <property type="evidence" value="ECO:0007669"/>
    <property type="project" value="InterPro"/>
</dbReference>
<feature type="repeat" description="Filamin" evidence="9">
    <location>
        <begin position="2029"/>
        <end position="2121"/>
    </location>
</feature>
<dbReference type="eggNOG" id="KOG0518">
    <property type="taxonomic scope" value="Eukaryota"/>
</dbReference>
<evidence type="ECO:0000256" key="5">
    <source>
        <dbReference type="ARBA" id="ARBA00022737"/>
    </source>
</evidence>
<dbReference type="SUPFAM" id="SSF47576">
    <property type="entry name" value="Calponin-homology domain, CH-domain"/>
    <property type="match status" value="1"/>
</dbReference>
<dbReference type="InterPro" id="IPR001715">
    <property type="entry name" value="CH_dom"/>
</dbReference>
<feature type="repeat" description="Filamin" evidence="9">
    <location>
        <begin position="274"/>
        <end position="372"/>
    </location>
</feature>
<dbReference type="PROSITE" id="PS00019">
    <property type="entry name" value="ACTININ_1"/>
    <property type="match status" value="1"/>
</dbReference>
<dbReference type="GO" id="GO:0005856">
    <property type="term" value="C:cytoskeleton"/>
    <property type="evidence" value="ECO:0007669"/>
    <property type="project" value="UniProtKB-SubCell"/>
</dbReference>
<evidence type="ECO:0000256" key="3">
    <source>
        <dbReference type="ARBA" id="ARBA00022490"/>
    </source>
</evidence>
<dbReference type="FunFam" id="2.60.40.10:FF:000001">
    <property type="entry name" value="Filamin-C isoform b"/>
    <property type="match status" value="5"/>
</dbReference>
<evidence type="ECO:0000256" key="1">
    <source>
        <dbReference type="ARBA" id="ARBA00004245"/>
    </source>
</evidence>
<evidence type="ECO:0000256" key="6">
    <source>
        <dbReference type="ARBA" id="ARBA00022843"/>
    </source>
</evidence>
<dbReference type="FunFam" id="2.60.40.10:FF:000126">
    <property type="entry name" value="filamin-C isoform X1"/>
    <property type="match status" value="1"/>
</dbReference>
<dbReference type="FunFam" id="2.60.40.10:FF:000042">
    <property type="entry name" value="Filamin-B isoform B"/>
    <property type="match status" value="1"/>
</dbReference>
<feature type="repeat" description="Filamin" evidence="9">
    <location>
        <begin position="687"/>
        <end position="783"/>
    </location>
</feature>
<dbReference type="InterPro" id="IPR017868">
    <property type="entry name" value="Filamin/ABP280_repeat-like"/>
</dbReference>
<dbReference type="Pfam" id="PF00307">
    <property type="entry name" value="CH"/>
    <property type="match status" value="2"/>
</dbReference>
<dbReference type="FunFam" id="2.60.40.10:FF:000118">
    <property type="entry name" value="filamin-C isoform X2"/>
    <property type="match status" value="1"/>
</dbReference>
<dbReference type="Gene3D" id="2.60.40.10">
    <property type="entry name" value="Immunoglobulins"/>
    <property type="match status" value="24"/>
</dbReference>
<feature type="repeat" description="Filamin" evidence="9">
    <location>
        <begin position="2347"/>
        <end position="2440"/>
    </location>
</feature>
<dbReference type="FunFam" id="2.60.40.10:FF:000092">
    <property type="entry name" value="Filamin-B isoform B"/>
    <property type="match status" value="1"/>
</dbReference>
<feature type="domain" description="Calponin-homology (CH)" evidence="11">
    <location>
        <begin position="41"/>
        <end position="147"/>
    </location>
</feature>
<dbReference type="InterPro" id="IPR001589">
    <property type="entry name" value="Actinin_actin-bd_CS"/>
</dbReference>
<dbReference type="Pfam" id="PF00630">
    <property type="entry name" value="Filamin"/>
    <property type="match status" value="24"/>
</dbReference>
<feature type="repeat" description="Filamin" evidence="9">
    <location>
        <begin position="2444"/>
        <end position="2536"/>
    </location>
</feature>
<dbReference type="InterPro" id="IPR044801">
    <property type="entry name" value="Filamin"/>
</dbReference>
<feature type="repeat" description="Filamin" evidence="9">
    <location>
        <begin position="986"/>
        <end position="1081"/>
    </location>
</feature>
<dbReference type="GeneTree" id="ENSGT00940000160292"/>
<feature type="repeat" description="Filamin" evidence="9">
    <location>
        <begin position="1463"/>
        <end position="1558"/>
    </location>
</feature>
<dbReference type="SMART" id="SM00557">
    <property type="entry name" value="IG_FLMN"/>
    <property type="match status" value="24"/>
</dbReference>
<dbReference type="PROSITE" id="PS50021">
    <property type="entry name" value="CH"/>
    <property type="match status" value="2"/>
</dbReference>
<dbReference type="InterPro" id="IPR036872">
    <property type="entry name" value="CH_dom_sf"/>
</dbReference>
<dbReference type="FunFam" id="2.60.40.10:FF:000138">
    <property type="entry name" value="filamin-B isoform X1"/>
    <property type="match status" value="1"/>
</dbReference>
<accession>A0A5S6NRV3</accession>
<dbReference type="PROSITE" id="PS00020">
    <property type="entry name" value="ACTININ_2"/>
    <property type="match status" value="1"/>
</dbReference>
<dbReference type="Bgee" id="ENSXETG00000022919">
    <property type="expression patterns" value="Expressed in gastrula and 24 other cell types or tissues"/>
</dbReference>
<sequence>MSYLYEKFPFQYSKKAAWYEGETVTMPVTEKDLAQDAPWKKIQQNTFTRWCNEHLKCVNKRIGNLQTDLSDGLRLIALLEVLSQKRMYRKYHQRPTFSQMQLENVSVALEFLERENIKLVSIDSKAIVDGNLKLILGLIWTLILHYSISMPVWEDEGDEETKNQTPKQRLLGWIQNKIPQLPITNFSQNWQDGKALGALVDSCAPGLCPDWESWDPKKPVENAREAMQQADDWLGVPQVIAPEEIIDPNVDEHSVMTYLSQFPKAKLKPGAPLKPKLNPKKARAYGLGVEPTGNMVKRSAPFTVETISAGTGEVLVYIEDPEGNREEAKVTGNNDKNKTFSVEYVPKVTGMHKVTVLFAGQHIAKSPFEVNVEKAQGDASKVTAKGPGLEPIGNIANKPTYFDIYTAGAGVGDIGIEVIDPQGRNNTVELALEDKGNCVYRCTYKPIKAGPHNVAINFGGEATPKSPYLVSIGEGMYTKQMIGMITPPPHPQQPITCNPNACRANGRGLQPKGVRIRETADFRVDTKAAGSGDLHVSVKGPKGLDEVLKQSESLDGLHLFEYYPLTPGKYVVAITWGGHHIPKSPFEVQVALEAGPQKVRAWGPGLYSGMAGKAADFVVESVGSEVGSLGFAIEGPSQAKIECEDQGDGSCDVRYWPKEPGEYAIHIMCDDEDIQNSPYMALIQPASGDIDPDKVKAYGPGLEKTGCIVSTPAEFAVDPTDAGKAALKIYSQDVEGNPVDIMTKEKPDGTYACSYTPAKPIKHTVAVTWGGVSVPNSPFRVNIGQGSHPHLVKVFGPGVEKTGLKANEPTHFTVDCTEAGEGDVSVGIKCDARVISDEEEDIDFDIIPNANDTFTVKYMPPAAGRYTIKVLFAGEEIPESPFRIKVDPSHDASKVRAEGPGLSKSGVENGKPSHFTVYTKGAGKAPVDVSFTGPAPGDAVKDFEIIDNYDYSHTVRYTPVQQGKMKVAVNYGGDPIPKSPFTVGVAAPLDLNKIRINGLESRVEVGKDQQFIVDPNGAGGQGKLEVKISSPSRKSVPCLVEPVPGNECSTVKYIPKEEGLYNVDVSYDGNPVPGSPYVVEATLPPDPSKVKAYGPGLEGGLVGKPAEFTIDTKGAGTGGLGLTVEGPCEAKIECSDNGDGTCSVSYLPTTPGEYFVNILFEETHIPGSPFQANVEMPFDPSKVIATGPGLEHGKVGEAGLIHVDCSQAGPGNLAVEAVSDSGSKAEVNVQDNKDGTYTVTYVPLFAGMYTLALKYGGEQVPKFPARVKVDPAVDTSKIKVFGPGIEEKGVFREATTDFTVDAKSLTKTGGNHVKTKITNPSGASTDYLLRDNGDGTYYVEYTPFEKGAHAIKVTYDDEPVPNSPFKVGVTEGCYPDRVKAQGAGLTEALTNKPNLFSVITRGAGIGGLGITVEGPSESKMSCKDNKDGSCSVEYTPYVTGDYDVNITYDGEHIPGSPFRVPVKDVVDPSKVKISGPGLGTAVRAKIPQQFTVDTSKAGIAPLAVQVTGPRGTVEPVDLVDNGDGTHTVSYTPTLEGPYTVAVQYADEEIPRSPFKVKVLPTYDASKVTASGPGLCAQGISASLPVNFAVDAKNAGLGPLSVQITDQEGKPKKAQIQDNNDGTYSVSYIPDRTGRYHVAVKYGGDDIPYSPYRIRAMSIGDASKCTVTVQYGGTAYLKTGEEVGFVVDATTAGKGKVTCSILGPDGLENEADVIENVDGTYDIYYTTAKTGPYVIHVRFGGADIPNSPFTVMSLSYWLLEVSETDYAQVGSMNGLSFRPFDLVIPFAIRTGEITGDVHMPSGKTAPADIVDNKDGTVSIRYVPTETGLHELAIKCNGAHIPESPLQFFVNYPNTGSVSAYGPGLIYGVANKPATFTIITEDAGEGGLDLAIEGPSKAEISCIDNKDGTCTVTYLPTLPGDYNILVKYNDTHIAGSPFIAKITDDSRRRSQVKLGSTADFLLDITETDLSLLSASIKAPSGRDEPCLLKRLPNNHIGISFIPREVGEHLVSIKKNGRHIPNSPISIMVYQSEIGDASKVKAFGPGLIEGRTYEMSDFIVDTREAGYGGLSLAVEGPSKVDIQTEDLEDGTCQVSYCPTEPGVYIVSIKFADEHVPGSPFTAKVMGEGRVKESITRRRKAPSVASVGGLCELNLKIPGKGVQSFYLWLQGQPSQSRGHLLRGCSNVLGVGRFALNELTAEVVSPSGRKQEAEIVDLGQNTSCVRFVPQETGIHTVSVKYRGEHVPGSPFQFTVGPLGEGGAEKVKAGGPGLERGEAGVPAEFSIWTREAGAGGLSIAVEGPSKAEISFEDRKDGSSGVSYVVQEPGDYDVIIKFNDEHIPQSPFLVPIVATSDDARRLTVTSLQESGLKVNQPASFAIRLNGARGKIDAKVHSPSGAVEECFVTELEPDKYAVRFMPRENGIHMIDVKFNGSHVPGSPFKVRVGEAGQEGDPGLVTAYGDGLETGTTGKQSEFIINTSKAGPGALSVTIEGPSKVTMECKECPEGYRVLYTPMAPGIYMIGVKYGGPNHIVGSPFKAKVTGQRLVGIGGTSETSSIIVQSVTRASTETTYSALPRFASDATKVTSKGAGLSKAFLGQKSTFTVDCSKAGSNILLVGVHGPTLPCEEVSIKHLGNKHYTVHYHVKERGDYMLVVKWGEEHIPGSPFHITVP</sequence>
<dbReference type="Xenbase" id="XB-GENE-992818">
    <property type="gene designation" value="snrnp70"/>
</dbReference>
<dbReference type="FunFam" id="2.60.40.10:FF:000007">
    <property type="entry name" value="Filamin-B isoform C"/>
    <property type="match status" value="3"/>
</dbReference>
<dbReference type="Gene3D" id="1.10.418.10">
    <property type="entry name" value="Calponin-like domain"/>
    <property type="match status" value="2"/>
</dbReference>
<dbReference type="HOGENOM" id="CLU_000783_0_0_1"/>
<dbReference type="FunFam" id="2.60.40.10:FF:000115">
    <property type="entry name" value="filamin-C isoform X1"/>
    <property type="match status" value="1"/>
</dbReference>
<evidence type="ECO:0000256" key="8">
    <source>
        <dbReference type="ARBA" id="ARBA00023212"/>
    </source>
</evidence>
<dbReference type="FunFam" id="1.10.418.10:FF:000006">
    <property type="entry name" value="Filamin-B isoform A"/>
    <property type="match status" value="1"/>
</dbReference>
<feature type="repeat" description="Filamin" evidence="9">
    <location>
        <begin position="591"/>
        <end position="683"/>
    </location>
</feature>
<evidence type="ECO:0000256" key="2">
    <source>
        <dbReference type="ARBA" id="ARBA00009238"/>
    </source>
</evidence>
<dbReference type="FunFam" id="2.60.40.10:FF:000168">
    <property type="entry name" value="filamin-C isoform X2"/>
    <property type="match status" value="1"/>
</dbReference>
<comment type="similarity">
    <text evidence="2">Belongs to the filamin family.</text>
</comment>
<feature type="repeat" description="Filamin" evidence="9">
    <location>
        <begin position="784"/>
        <end position="886"/>
    </location>
</feature>
<dbReference type="PANTHER" id="PTHR38537:SF7">
    <property type="entry name" value="FILAMIN-B"/>
    <property type="match status" value="1"/>
</dbReference>
<dbReference type="PANTHER" id="PTHR38537">
    <property type="entry name" value="JITTERBUG, ISOFORM N"/>
    <property type="match status" value="1"/>
</dbReference>
<dbReference type="GO" id="GO:0051015">
    <property type="term" value="F:actin filament binding"/>
    <property type="evidence" value="ECO:0007669"/>
    <property type="project" value="InterPro"/>
</dbReference>
<feature type="repeat" description="Filamin" evidence="9">
    <location>
        <begin position="1082"/>
        <end position="1174"/>
    </location>
</feature>
<evidence type="ECO:0000256" key="4">
    <source>
        <dbReference type="ARBA" id="ARBA00022553"/>
    </source>
</evidence>
<dbReference type="FunFam" id="2.60.40.10:FF:000122">
    <property type="entry name" value="filamin-C isoform X2"/>
    <property type="match status" value="1"/>
</dbReference>
<dbReference type="FunFam" id="2.60.40.10:FF:000096">
    <property type="entry name" value="filamin-C isoform X2"/>
    <property type="match status" value="1"/>
</dbReference>
<dbReference type="InterPro" id="IPR001298">
    <property type="entry name" value="Filamin/ABP280_rpt"/>
</dbReference>
<feature type="repeat" description="Filamin" evidence="9">
    <location>
        <begin position="1938"/>
        <end position="2026"/>
    </location>
</feature>
<comment type="subcellular location">
    <subcellularLocation>
        <location evidence="1">Cytoplasm</location>
        <location evidence="1">Cytoskeleton</location>
    </subcellularLocation>
</comment>
<feature type="repeat" description="Filamin" evidence="9">
    <location>
        <begin position="1559"/>
        <end position="1655"/>
    </location>
</feature>
<feature type="repeat" description="Filamin" evidence="9">
    <location>
        <begin position="1848"/>
        <end position="1940"/>
    </location>
</feature>
<feature type="repeat" description="Filamin" evidence="9">
    <location>
        <begin position="494"/>
        <end position="590"/>
    </location>
</feature>
<dbReference type="InterPro" id="IPR013783">
    <property type="entry name" value="Ig-like_fold"/>
</dbReference>
<dbReference type="ExpressionAtlas" id="F6RGN3">
    <property type="expression patterns" value="baseline"/>
</dbReference>
<proteinExistence type="inferred from homology"/>
<feature type="repeat" description="Filamin" evidence="9">
    <location>
        <begin position="1175"/>
        <end position="1269"/>
    </location>
</feature>
<dbReference type="Ensembl" id="ENSXETT00000049555">
    <property type="protein sequence ID" value="ENSXETP00000049555"/>
    <property type="gene ID" value="ENSXETG00000022919"/>
</dbReference>
<dbReference type="FunFam" id="2.60.40.10:FF:000079">
    <property type="entry name" value="Filamin-B isoform C"/>
    <property type="match status" value="1"/>
</dbReference>
<dbReference type="PROSITE" id="PS50194">
    <property type="entry name" value="FILAMIN_REPEAT"/>
    <property type="match status" value="24"/>
</dbReference>
<dbReference type="CDD" id="cd21309">
    <property type="entry name" value="CH_FLNB_rpt1"/>
    <property type="match status" value="1"/>
</dbReference>
<feature type="repeat" description="Filamin" evidence="9">
    <location>
        <begin position="887"/>
        <end position="985"/>
    </location>
</feature>
<feature type="repeat" description="Filamin" evidence="9">
    <location>
        <begin position="1790"/>
        <end position="1848"/>
    </location>
</feature>
<keyword evidence="4" id="KW-0597">Phosphoprotein</keyword>
<keyword evidence="6" id="KW-0832">Ubl conjugation</keyword>
<feature type="repeat" description="Filamin" evidence="9">
    <location>
        <begin position="2253"/>
        <end position="2345"/>
    </location>
</feature>
<keyword evidence="8" id="KW-0206">Cytoskeleton</keyword>
<gene>
    <name evidence="12" type="primary">snrnp70</name>
</gene>
<organism evidence="12">
    <name type="scientific">Xenopus tropicalis</name>
    <name type="common">Western clawed frog</name>
    <name type="synonym">Silurana tropicalis</name>
    <dbReference type="NCBI Taxonomy" id="8364"/>
    <lineage>
        <taxon>Eukaryota</taxon>
        <taxon>Metazoa</taxon>
        <taxon>Chordata</taxon>
        <taxon>Craniata</taxon>
        <taxon>Vertebrata</taxon>
        <taxon>Euteleostomi</taxon>
        <taxon>Amphibia</taxon>
        <taxon>Batrachia</taxon>
        <taxon>Anura</taxon>
        <taxon>Pipoidea</taxon>
        <taxon>Pipidae</taxon>
        <taxon>Xenopodinae</taxon>
        <taxon>Xenopus</taxon>
        <taxon>Silurana</taxon>
    </lineage>
</organism>
<feature type="region of interest" description="Disordered" evidence="10">
    <location>
        <begin position="889"/>
        <end position="910"/>
    </location>
</feature>
<dbReference type="FunFam" id="2.60.40.10:FF:000105">
    <property type="entry name" value="filamin-C isoform X1"/>
    <property type="match status" value="1"/>
</dbReference>
<evidence type="ECO:0000256" key="7">
    <source>
        <dbReference type="ARBA" id="ARBA00023203"/>
    </source>
</evidence>
<evidence type="ECO:0000256" key="9">
    <source>
        <dbReference type="PROSITE-ProRule" id="PRU00087"/>
    </source>
</evidence>
<dbReference type="SUPFAM" id="SSF81296">
    <property type="entry name" value="E set domains"/>
    <property type="match status" value="24"/>
</dbReference>
<accession>F6RGN3</accession>
<protein>
    <submittedName>
        <fullName evidence="12">U1 small nuclear ribonucleoprotein 70 kDa</fullName>
    </submittedName>
</protein>
<reference evidence="12" key="2">
    <citation type="submission" date="2019-11" db="UniProtKB">
        <authorList>
            <consortium name="Ensembl"/>
        </authorList>
    </citation>
    <scope>IDENTIFICATION</scope>
</reference>
<feature type="domain" description="Calponin-homology (CH)" evidence="11">
    <location>
        <begin position="164"/>
        <end position="267"/>
    </location>
</feature>
<evidence type="ECO:0000256" key="10">
    <source>
        <dbReference type="SAM" id="MobiDB-lite"/>
    </source>
</evidence>
<feature type="repeat" description="Filamin" evidence="9">
    <location>
        <begin position="1270"/>
        <end position="1369"/>
    </location>
</feature>